<proteinExistence type="predicted"/>
<evidence type="ECO:0000256" key="1">
    <source>
        <dbReference type="SAM" id="SignalP"/>
    </source>
</evidence>
<evidence type="ECO:0000313" key="2">
    <source>
        <dbReference type="EMBL" id="EAZ79144.1"/>
    </source>
</evidence>
<dbReference type="EMBL" id="CM001023">
    <property type="protein sequence ID" value="EAZ79144.1"/>
    <property type="molecule type" value="Genomic_DNA"/>
</dbReference>
<reference evidence="2 3" key="1">
    <citation type="journal article" date="2011" name="J. Bacteriol.">
        <title>Complete genome sequence of Algoriphagus sp. PR1, bacterial prey of a colony-forming choanoflagellate.</title>
        <authorList>
            <person name="Alegado R.A."/>
            <person name="Ferriera S."/>
            <person name="Nusbaum C."/>
            <person name="Young S.K."/>
            <person name="Zeng Q."/>
            <person name="Imamovic A."/>
            <person name="Fairclough S.R."/>
            <person name="King N."/>
        </authorList>
    </citation>
    <scope>NUCLEOTIDE SEQUENCE [LARGE SCALE GENOMIC DNA]</scope>
    <source>
        <strain evidence="2 3">PR1</strain>
    </source>
</reference>
<comment type="caution">
    <text evidence="2">The sequence shown here is derived from an EMBL/GenBank/DDBJ whole genome shotgun (WGS) entry which is preliminary data.</text>
</comment>
<dbReference type="HOGENOM" id="CLU_1773471_0_0_10"/>
<keyword evidence="3" id="KW-1185">Reference proteome</keyword>
<feature type="chain" id="PRO_5002653665" description="Lipocalin-like domain-containing protein" evidence="1">
    <location>
        <begin position="21"/>
        <end position="146"/>
    </location>
</feature>
<dbReference type="eggNOG" id="COG2814">
    <property type="taxonomic scope" value="Bacteria"/>
</dbReference>
<evidence type="ECO:0008006" key="4">
    <source>
        <dbReference type="Google" id="ProtNLM"/>
    </source>
</evidence>
<sequence>MKFSLIYSLFLTLAMSWNQAQYEELIGSWQLVDFDGIKKLKSSAQYLGSSAAFREDMEAKIKFRLENTVYKFLPGDTLAYTDFVKSEIILRKAKVELGEDHILKIYDADQVREAKIVELDENRLVLEPVSSSSNSAGKLYFERKFE</sequence>
<evidence type="ECO:0000313" key="3">
    <source>
        <dbReference type="Proteomes" id="UP000003919"/>
    </source>
</evidence>
<accession>A3I3B8</accession>
<dbReference type="EMBL" id="AAXU02000001">
    <property type="protein sequence ID" value="EAZ79144.1"/>
    <property type="molecule type" value="Genomic_DNA"/>
</dbReference>
<gene>
    <name evidence="2" type="ORF">ALPR1_17483</name>
</gene>
<dbReference type="STRING" id="388413.ALPR1_17483"/>
<protein>
    <recommendedName>
        <fullName evidence="4">Lipocalin-like domain-containing protein</fullName>
    </recommendedName>
</protein>
<dbReference type="OrthoDB" id="839239at2"/>
<dbReference type="RefSeq" id="WP_008202440.1">
    <property type="nucleotide sequence ID" value="NZ_CM001023.1"/>
</dbReference>
<name>A3I3B8_9BACT</name>
<keyword evidence="1" id="KW-0732">Signal</keyword>
<dbReference type="Proteomes" id="UP000003919">
    <property type="component" value="Chromosome"/>
</dbReference>
<organism evidence="2 3">
    <name type="scientific">Algoriphagus machipongonensis</name>
    <dbReference type="NCBI Taxonomy" id="388413"/>
    <lineage>
        <taxon>Bacteria</taxon>
        <taxon>Pseudomonadati</taxon>
        <taxon>Bacteroidota</taxon>
        <taxon>Cytophagia</taxon>
        <taxon>Cytophagales</taxon>
        <taxon>Cyclobacteriaceae</taxon>
        <taxon>Algoriphagus</taxon>
    </lineage>
</organism>
<feature type="signal peptide" evidence="1">
    <location>
        <begin position="1"/>
        <end position="20"/>
    </location>
</feature>
<dbReference type="AlphaFoldDB" id="A3I3B8"/>